<dbReference type="KEGG" id="ntp:CRH09_34175"/>
<evidence type="ECO:0000256" key="9">
    <source>
        <dbReference type="SAM" id="MobiDB-lite"/>
    </source>
</evidence>
<dbReference type="InterPro" id="IPR001437">
    <property type="entry name" value="Tscrpt_elong_fac_GreA/B_C"/>
</dbReference>
<dbReference type="SUPFAM" id="SSF46557">
    <property type="entry name" value="GreA transcript cleavage protein, N-terminal domain"/>
    <property type="match status" value="1"/>
</dbReference>
<dbReference type="EMBL" id="CP023778">
    <property type="protein sequence ID" value="ATL70479.1"/>
    <property type="molecule type" value="Genomic_DNA"/>
</dbReference>
<proteinExistence type="inferred from homology"/>
<organism evidence="13 15">
    <name type="scientific">Nocardia terpenica</name>
    <dbReference type="NCBI Taxonomy" id="455432"/>
    <lineage>
        <taxon>Bacteria</taxon>
        <taxon>Bacillati</taxon>
        <taxon>Actinomycetota</taxon>
        <taxon>Actinomycetes</taxon>
        <taxon>Mycobacteriales</taxon>
        <taxon>Nocardiaceae</taxon>
        <taxon>Nocardia</taxon>
    </lineage>
</organism>
<dbReference type="Pfam" id="PF01272">
    <property type="entry name" value="GreA_GreB"/>
    <property type="match status" value="1"/>
</dbReference>
<dbReference type="FunFam" id="1.10.287.180:FF:000001">
    <property type="entry name" value="Transcription elongation factor GreA"/>
    <property type="match status" value="1"/>
</dbReference>
<dbReference type="GO" id="GO:0006354">
    <property type="term" value="P:DNA-templated transcription elongation"/>
    <property type="evidence" value="ECO:0007669"/>
    <property type="project" value="TreeGrafter"/>
</dbReference>
<evidence type="ECO:0000313" key="13">
    <source>
        <dbReference type="EMBL" id="KZM71296.1"/>
    </source>
</evidence>
<evidence type="ECO:0000313" key="12">
    <source>
        <dbReference type="EMBL" id="ATL70479.1"/>
    </source>
</evidence>
<dbReference type="InterPro" id="IPR023459">
    <property type="entry name" value="Tscrpt_elong_fac_GreA/B_fam"/>
</dbReference>
<keyword evidence="3 8" id="KW-0805">Transcription regulation</keyword>
<comment type="similarity">
    <text evidence="1 8">Belongs to the GreA/GreB family.</text>
</comment>
<keyword evidence="4 8" id="KW-0238">DNA-binding</keyword>
<evidence type="ECO:0000256" key="6">
    <source>
        <dbReference type="ARBA" id="ARBA00024916"/>
    </source>
</evidence>
<evidence type="ECO:0000256" key="7">
    <source>
        <dbReference type="ARBA" id="ARBA00030776"/>
    </source>
</evidence>
<sequence>MTEANVTWLTPESHERLKGELDALIANRPVIAAEINERREEGDLKENGGYHAAREEQGQQEARIRQLQELLNNAKVGVPPSKSGVALPGSVVKVYYDGDESDTETFLIATREEGLGRADLETYSPASPLGGALIDAKVGETREYTLPNGKTMKVTLVSAEPYHS</sequence>
<dbReference type="PANTHER" id="PTHR30437:SF4">
    <property type="entry name" value="TRANSCRIPTION ELONGATION FACTOR GREA"/>
    <property type="match status" value="1"/>
</dbReference>
<feature type="region of interest" description="Disordered" evidence="9">
    <location>
        <begin position="38"/>
        <end position="61"/>
    </location>
</feature>
<dbReference type="InterPro" id="IPR022691">
    <property type="entry name" value="Tscrpt_elong_fac_GreA/B_N"/>
</dbReference>
<reference evidence="14 17" key="3">
    <citation type="journal article" date="2019" name="ACS Chem. Biol.">
        <title>Identification and Mobilization of a Cryptic Antibiotic Biosynthesis Gene Locus from a Human-Pathogenic Nocardia Isolate.</title>
        <authorList>
            <person name="Herisse M."/>
            <person name="Ishida K."/>
            <person name="Porter J.L."/>
            <person name="Howden B."/>
            <person name="Hertweck C."/>
            <person name="Stinear T.P."/>
            <person name="Pidot S.J."/>
        </authorList>
    </citation>
    <scope>NUCLEOTIDE SEQUENCE [LARGE SCALE GENOMIC DNA]</scope>
    <source>
        <strain evidence="14 17">AUSMDU00012715</strain>
    </source>
</reference>
<protein>
    <recommendedName>
        <fullName evidence="2 8">Transcription elongation factor GreA</fullName>
    </recommendedName>
    <alternativeName>
        <fullName evidence="7 8">Transcript cleavage factor GreA</fullName>
    </alternativeName>
</protein>
<dbReference type="InterPro" id="IPR028624">
    <property type="entry name" value="Tscrpt_elong_fac_GreA/B"/>
</dbReference>
<dbReference type="InterPro" id="IPR036953">
    <property type="entry name" value="GreA/GreB_C_sf"/>
</dbReference>
<dbReference type="Gene3D" id="1.10.287.180">
    <property type="entry name" value="Transcription elongation factor, GreA/GreB, N-terminal domain"/>
    <property type="match status" value="1"/>
</dbReference>
<evidence type="ECO:0000313" key="16">
    <source>
        <dbReference type="Proteomes" id="UP000221961"/>
    </source>
</evidence>
<evidence type="ECO:0000256" key="4">
    <source>
        <dbReference type="ARBA" id="ARBA00023125"/>
    </source>
</evidence>
<evidence type="ECO:0000256" key="1">
    <source>
        <dbReference type="ARBA" id="ARBA00008213"/>
    </source>
</evidence>
<evidence type="ECO:0000259" key="11">
    <source>
        <dbReference type="Pfam" id="PF03449"/>
    </source>
</evidence>
<dbReference type="EMBL" id="LWGR01000012">
    <property type="protein sequence ID" value="KZM71296.1"/>
    <property type="molecule type" value="Genomic_DNA"/>
</dbReference>
<keyword evidence="15" id="KW-1185">Reference proteome</keyword>
<dbReference type="PROSITE" id="PS00829">
    <property type="entry name" value="GREAB_1"/>
    <property type="match status" value="1"/>
</dbReference>
<dbReference type="PROSITE" id="PS00830">
    <property type="entry name" value="GREAB_2"/>
    <property type="match status" value="1"/>
</dbReference>
<feature type="domain" description="Transcription elongation factor GreA/GreB N-terminal" evidence="11">
    <location>
        <begin position="8"/>
        <end position="76"/>
    </location>
</feature>
<evidence type="ECO:0000313" key="15">
    <source>
        <dbReference type="Proteomes" id="UP000076512"/>
    </source>
</evidence>
<evidence type="ECO:0000256" key="5">
    <source>
        <dbReference type="ARBA" id="ARBA00023163"/>
    </source>
</evidence>
<comment type="function">
    <text evidence="6 8">Necessary for efficient RNA polymerase transcription elongation past template-encoded arresting sites. The arresting sites in DNA have the property of trapping a certain fraction of elongating RNA polymerases that pass through, resulting in locked ternary complexes. Cleavage of the nascent transcript by cleavage factors such as GreA or GreB allows the resumption of elongation from the new 3'terminus. GreA releases sequences of 2 to 3 nucleotides.</text>
</comment>
<dbReference type="InterPro" id="IPR018151">
    <property type="entry name" value="TF_GreA/GreB_CS"/>
</dbReference>
<keyword evidence="13" id="KW-0648">Protein biosynthesis</keyword>
<evidence type="ECO:0000259" key="10">
    <source>
        <dbReference type="Pfam" id="PF01272"/>
    </source>
</evidence>
<reference evidence="13 15" key="1">
    <citation type="submission" date="2016-04" db="EMBL/GenBank/DDBJ databases">
        <authorList>
            <person name="Evans L.H."/>
            <person name="Alamgir A."/>
            <person name="Owens N."/>
            <person name="Weber N.D."/>
            <person name="Virtaneva K."/>
            <person name="Barbian K."/>
            <person name="Babar A."/>
            <person name="Rosenke K."/>
        </authorList>
    </citation>
    <scope>NUCLEOTIDE SEQUENCE [LARGE SCALE GENOMIC DNA]</scope>
    <source>
        <strain evidence="13 15">IFM 0406</strain>
    </source>
</reference>
<feature type="domain" description="Transcription elongation factor GreA/GreB C-terminal" evidence="10">
    <location>
        <begin position="84"/>
        <end position="160"/>
    </location>
</feature>
<dbReference type="SUPFAM" id="SSF54534">
    <property type="entry name" value="FKBP-like"/>
    <property type="match status" value="1"/>
</dbReference>
<accession>A0A164KDR0</accession>
<keyword evidence="13" id="KW-0251">Elongation factor</keyword>
<dbReference type="OrthoDB" id="9797227at2"/>
<dbReference type="Proteomes" id="UP000221961">
    <property type="component" value="Chromosome"/>
</dbReference>
<dbReference type="GO" id="GO:0070063">
    <property type="term" value="F:RNA polymerase binding"/>
    <property type="evidence" value="ECO:0007669"/>
    <property type="project" value="InterPro"/>
</dbReference>
<dbReference type="EMBL" id="CP046173">
    <property type="protein sequence ID" value="QIS22655.1"/>
    <property type="molecule type" value="Genomic_DNA"/>
</dbReference>
<keyword evidence="5 8" id="KW-0804">Transcription</keyword>
<dbReference type="NCBIfam" id="NF001262">
    <property type="entry name" value="PRK00226.1-3"/>
    <property type="match status" value="1"/>
</dbReference>
<dbReference type="PANTHER" id="PTHR30437">
    <property type="entry name" value="TRANSCRIPTION ELONGATION FACTOR GREA"/>
    <property type="match status" value="1"/>
</dbReference>
<dbReference type="HAMAP" id="MF_00105">
    <property type="entry name" value="GreA_GreB"/>
    <property type="match status" value="1"/>
</dbReference>
<evidence type="ECO:0000313" key="17">
    <source>
        <dbReference type="Proteomes" id="UP000500953"/>
    </source>
</evidence>
<reference evidence="12 16" key="2">
    <citation type="submission" date="2017-10" db="EMBL/GenBank/DDBJ databases">
        <title>Comparative genomics between pathogenic Norcardia.</title>
        <authorList>
            <person name="Zeng L."/>
        </authorList>
    </citation>
    <scope>NUCLEOTIDE SEQUENCE [LARGE SCALE GENOMIC DNA]</scope>
    <source>
        <strain evidence="12 16">NC_YFY_NT001</strain>
    </source>
</reference>
<dbReference type="AlphaFoldDB" id="A0A164KDR0"/>
<evidence type="ECO:0000256" key="2">
    <source>
        <dbReference type="ARBA" id="ARBA00013729"/>
    </source>
</evidence>
<dbReference type="STRING" id="455432.AWN90_00480"/>
<dbReference type="RefSeq" id="WP_067576672.1">
    <property type="nucleotide sequence ID" value="NZ_CP023778.1"/>
</dbReference>
<dbReference type="Proteomes" id="UP000500953">
    <property type="component" value="Chromosome"/>
</dbReference>
<evidence type="ECO:0000256" key="3">
    <source>
        <dbReference type="ARBA" id="ARBA00023015"/>
    </source>
</evidence>
<dbReference type="Gene3D" id="3.10.50.30">
    <property type="entry name" value="Transcription elongation factor, GreA/GreB, C-terminal domain"/>
    <property type="match status" value="1"/>
</dbReference>
<gene>
    <name evidence="8 14" type="primary">greA</name>
    <name evidence="13" type="ORF">AWN90_00480</name>
    <name evidence="12" type="ORF">CRH09_34175</name>
    <name evidence="14" type="ORF">F6W96_34250</name>
</gene>
<dbReference type="GO" id="GO:0032784">
    <property type="term" value="P:regulation of DNA-templated transcription elongation"/>
    <property type="evidence" value="ECO:0007669"/>
    <property type="project" value="UniProtKB-UniRule"/>
</dbReference>
<dbReference type="Pfam" id="PF03449">
    <property type="entry name" value="GreA_GreB_N"/>
    <property type="match status" value="1"/>
</dbReference>
<dbReference type="GeneID" id="88362314"/>
<evidence type="ECO:0000256" key="8">
    <source>
        <dbReference type="HAMAP-Rule" id="MF_00105"/>
    </source>
</evidence>
<dbReference type="Proteomes" id="UP000076512">
    <property type="component" value="Unassembled WGS sequence"/>
</dbReference>
<evidence type="ECO:0000313" key="14">
    <source>
        <dbReference type="EMBL" id="QIS22655.1"/>
    </source>
</evidence>
<name>A0A164KDR0_9NOCA</name>
<dbReference type="InterPro" id="IPR036805">
    <property type="entry name" value="Tscrpt_elong_fac_GreA/B_N_sf"/>
</dbReference>
<dbReference type="PIRSF" id="PIRSF006092">
    <property type="entry name" value="GreA_GreB"/>
    <property type="match status" value="1"/>
</dbReference>
<dbReference type="GO" id="GO:0003746">
    <property type="term" value="F:translation elongation factor activity"/>
    <property type="evidence" value="ECO:0007669"/>
    <property type="project" value="UniProtKB-KW"/>
</dbReference>
<dbReference type="GO" id="GO:0003677">
    <property type="term" value="F:DNA binding"/>
    <property type="evidence" value="ECO:0007669"/>
    <property type="project" value="UniProtKB-UniRule"/>
</dbReference>